<name>A0ACC5U4H6_9FLAO</name>
<proteinExistence type="predicted"/>
<keyword evidence="1" id="KW-0067">ATP-binding</keyword>
<comment type="caution">
    <text evidence="1">The sequence shown here is derived from an EMBL/GenBank/DDBJ whole genome shotgun (WGS) entry which is preliminary data.</text>
</comment>
<reference evidence="1" key="1">
    <citation type="submission" date="2021-05" db="EMBL/GenBank/DDBJ databases">
        <title>Draft genomes of bacteria isolated from model marine particles.</title>
        <authorList>
            <person name="Datta M.S."/>
            <person name="Schwartzman J.A."/>
            <person name="Enke T.N."/>
            <person name="Saavedra J."/>
            <person name="Cermak N."/>
            <person name="Cordero O.X."/>
        </authorList>
    </citation>
    <scope>NUCLEOTIDE SEQUENCE</scope>
    <source>
        <strain evidence="1">I2M19</strain>
    </source>
</reference>
<sequence length="310" mass="35101">MFDSLDVESQSAISQTLFQLSKTVAIVQILSRKRDLLAFIENIFQLKNKIFERVKYIETTSAHTNLIKDLPKPEKLVAADFNSLVKFNMVTIKYGARVIVKDICWEIKPGEFWQLIGPNGSGKSTLITLITGDNPKAYGQDIVLFGMQKGSGERVWDIKNNIGHFSAEILRGFRRLDSIEKMILSGFYDSIGLYTFPTERQKFIAHDWLKLIGLFEVKHKDFLSLSVGQQRLVLIARAMVKHPPLLILDEPTNGLDDADAQIFSEFVNKIASESNTAILYVSHRKEETLLNPDYIFQLKPSILGSTGNVF</sequence>
<evidence type="ECO:0000313" key="2">
    <source>
        <dbReference type="Proteomes" id="UP001647509"/>
    </source>
</evidence>
<dbReference type="Proteomes" id="UP001647509">
    <property type="component" value="Unassembled WGS sequence"/>
</dbReference>
<evidence type="ECO:0000313" key="1">
    <source>
        <dbReference type="EMBL" id="MBU2949212.1"/>
    </source>
</evidence>
<organism evidence="1 2">
    <name type="scientific">Pseudotamlana agarivorans</name>
    <dbReference type="NCBI Taxonomy" id="481183"/>
    <lineage>
        <taxon>Bacteria</taxon>
        <taxon>Pseudomonadati</taxon>
        <taxon>Bacteroidota</taxon>
        <taxon>Flavobacteriia</taxon>
        <taxon>Flavobacteriales</taxon>
        <taxon>Flavobacteriaceae</taxon>
        <taxon>Pseudotamlana</taxon>
    </lineage>
</organism>
<keyword evidence="2" id="KW-1185">Reference proteome</keyword>
<gene>
    <name evidence="1" type="ORF">KO493_00670</name>
</gene>
<dbReference type="EMBL" id="JAHKPD010000003">
    <property type="protein sequence ID" value="MBU2949212.1"/>
    <property type="molecule type" value="Genomic_DNA"/>
</dbReference>
<keyword evidence="1" id="KW-0547">Nucleotide-binding</keyword>
<accession>A0ACC5U4H6</accession>
<protein>
    <submittedName>
        <fullName evidence="1">ATP-binding cassette domain-containing protein</fullName>
    </submittedName>
</protein>